<gene>
    <name evidence="1" type="ORF">ENQ87_13350</name>
</gene>
<organism evidence="1">
    <name type="scientific">Geobacter metallireducens</name>
    <dbReference type="NCBI Taxonomy" id="28232"/>
    <lineage>
        <taxon>Bacteria</taxon>
        <taxon>Pseudomonadati</taxon>
        <taxon>Thermodesulfobacteriota</taxon>
        <taxon>Desulfuromonadia</taxon>
        <taxon>Geobacterales</taxon>
        <taxon>Geobacteraceae</taxon>
        <taxon>Geobacter</taxon>
    </lineage>
</organism>
<sequence length="71" mass="8106">MKVRFCEHNKGISKVYKRLKSSFPKLDVKIKDCIRKCGPCHKTPFAVVDGKTVCGLDSEDLYAKIVREMES</sequence>
<protein>
    <submittedName>
        <fullName evidence="1">DUF1450 domain-containing protein</fullName>
    </submittedName>
</protein>
<dbReference type="Pfam" id="PF07293">
    <property type="entry name" value="DUF1450"/>
    <property type="match status" value="1"/>
</dbReference>
<accession>A0A831XFH2</accession>
<dbReference type="InterPro" id="IPR009910">
    <property type="entry name" value="DUF1450"/>
</dbReference>
<dbReference type="EMBL" id="DSOV01000058">
    <property type="protein sequence ID" value="HEN43329.1"/>
    <property type="molecule type" value="Genomic_DNA"/>
</dbReference>
<evidence type="ECO:0000313" key="1">
    <source>
        <dbReference type="EMBL" id="HEN43329.1"/>
    </source>
</evidence>
<dbReference type="AlphaFoldDB" id="A0A831XFH2"/>
<proteinExistence type="predicted"/>
<name>A0A831XFH2_GEOME</name>
<reference evidence="1" key="1">
    <citation type="journal article" date="2020" name="mSystems">
        <title>Genome- and Community-Level Interaction Insights into Carbon Utilization and Element Cycling Functions of Hydrothermarchaeota in Hydrothermal Sediment.</title>
        <authorList>
            <person name="Zhou Z."/>
            <person name="Liu Y."/>
            <person name="Xu W."/>
            <person name="Pan J."/>
            <person name="Luo Z.H."/>
            <person name="Li M."/>
        </authorList>
    </citation>
    <scope>NUCLEOTIDE SEQUENCE [LARGE SCALE GENOMIC DNA]</scope>
    <source>
        <strain evidence="1">SpSt-349</strain>
    </source>
</reference>
<comment type="caution">
    <text evidence="1">The sequence shown here is derived from an EMBL/GenBank/DDBJ whole genome shotgun (WGS) entry which is preliminary data.</text>
</comment>